<dbReference type="GeneID" id="20671433"/>
<dbReference type="EMBL" id="KI925464">
    <property type="protein sequence ID" value="ETW76454.1"/>
    <property type="molecule type" value="Genomic_DNA"/>
</dbReference>
<gene>
    <name evidence="1" type="ORF">HETIRDRAFT_328675</name>
</gene>
<dbReference type="InParanoid" id="W4JSM0"/>
<protein>
    <submittedName>
        <fullName evidence="1">Uncharacterized protein</fullName>
    </submittedName>
</protein>
<dbReference type="Proteomes" id="UP000030671">
    <property type="component" value="Unassembled WGS sequence"/>
</dbReference>
<dbReference type="RefSeq" id="XP_009551357.1">
    <property type="nucleotide sequence ID" value="XM_009553062.1"/>
</dbReference>
<proteinExistence type="predicted"/>
<reference evidence="1 2" key="1">
    <citation type="journal article" date="2012" name="New Phytol.">
        <title>Insight into trade-off between wood decay and parasitism from the genome of a fungal forest pathogen.</title>
        <authorList>
            <person name="Olson A."/>
            <person name="Aerts A."/>
            <person name="Asiegbu F."/>
            <person name="Belbahri L."/>
            <person name="Bouzid O."/>
            <person name="Broberg A."/>
            <person name="Canback B."/>
            <person name="Coutinho P.M."/>
            <person name="Cullen D."/>
            <person name="Dalman K."/>
            <person name="Deflorio G."/>
            <person name="van Diepen L.T."/>
            <person name="Dunand C."/>
            <person name="Duplessis S."/>
            <person name="Durling M."/>
            <person name="Gonthier P."/>
            <person name="Grimwood J."/>
            <person name="Fossdal C.G."/>
            <person name="Hansson D."/>
            <person name="Henrissat B."/>
            <person name="Hietala A."/>
            <person name="Himmelstrand K."/>
            <person name="Hoffmeister D."/>
            <person name="Hogberg N."/>
            <person name="James T.Y."/>
            <person name="Karlsson M."/>
            <person name="Kohler A."/>
            <person name="Kues U."/>
            <person name="Lee Y.H."/>
            <person name="Lin Y.C."/>
            <person name="Lind M."/>
            <person name="Lindquist E."/>
            <person name="Lombard V."/>
            <person name="Lucas S."/>
            <person name="Lunden K."/>
            <person name="Morin E."/>
            <person name="Murat C."/>
            <person name="Park J."/>
            <person name="Raffaello T."/>
            <person name="Rouze P."/>
            <person name="Salamov A."/>
            <person name="Schmutz J."/>
            <person name="Solheim H."/>
            <person name="Stahlberg J."/>
            <person name="Velez H."/>
            <person name="de Vries R.P."/>
            <person name="Wiebenga A."/>
            <person name="Woodward S."/>
            <person name="Yakovlev I."/>
            <person name="Garbelotto M."/>
            <person name="Martin F."/>
            <person name="Grigoriev I.V."/>
            <person name="Stenlid J."/>
        </authorList>
    </citation>
    <scope>NUCLEOTIDE SEQUENCE [LARGE SCALE GENOMIC DNA]</scope>
    <source>
        <strain evidence="1 2">TC 32-1</strain>
    </source>
</reference>
<dbReference type="HOGENOM" id="CLU_3125241_0_0_1"/>
<evidence type="ECO:0000313" key="2">
    <source>
        <dbReference type="Proteomes" id="UP000030671"/>
    </source>
</evidence>
<sequence length="50" mass="6087">MLIQRLKEICFWTQSKLDAWDTLDNLGNYDKADLYYWPNEGGDRYQGYDY</sequence>
<evidence type="ECO:0000313" key="1">
    <source>
        <dbReference type="EMBL" id="ETW76454.1"/>
    </source>
</evidence>
<keyword evidence="2" id="KW-1185">Reference proteome</keyword>
<dbReference type="AlphaFoldDB" id="W4JSM0"/>
<organism evidence="1 2">
    <name type="scientific">Heterobasidion irregulare (strain TC 32-1)</name>
    <dbReference type="NCBI Taxonomy" id="747525"/>
    <lineage>
        <taxon>Eukaryota</taxon>
        <taxon>Fungi</taxon>
        <taxon>Dikarya</taxon>
        <taxon>Basidiomycota</taxon>
        <taxon>Agaricomycotina</taxon>
        <taxon>Agaricomycetes</taxon>
        <taxon>Russulales</taxon>
        <taxon>Bondarzewiaceae</taxon>
        <taxon>Heterobasidion</taxon>
        <taxon>Heterobasidion annosum species complex</taxon>
    </lineage>
</organism>
<accession>W4JSM0</accession>
<name>W4JSM0_HETIT</name>
<dbReference type="KEGG" id="hir:HETIRDRAFT_328675"/>